<dbReference type="RefSeq" id="WP_140927783.1">
    <property type="nucleotide sequence ID" value="NZ_VFSU01000021.1"/>
</dbReference>
<dbReference type="Proteomes" id="UP000319897">
    <property type="component" value="Unassembled WGS sequence"/>
</dbReference>
<accession>A0A501XN68</accession>
<dbReference type="AlphaFoldDB" id="A0A501XN68"/>
<dbReference type="EMBL" id="VFSU01000021">
    <property type="protein sequence ID" value="TPE61724.1"/>
    <property type="molecule type" value="Genomic_DNA"/>
</dbReference>
<name>A0A501XN68_9SPHN</name>
<protein>
    <submittedName>
        <fullName evidence="1">Uncharacterized protein</fullName>
    </submittedName>
</protein>
<gene>
    <name evidence="1" type="ORF">FJQ54_07405</name>
</gene>
<evidence type="ECO:0000313" key="2">
    <source>
        <dbReference type="Proteomes" id="UP000319897"/>
    </source>
</evidence>
<reference evidence="1 2" key="1">
    <citation type="submission" date="2019-06" db="EMBL/GenBank/DDBJ databases">
        <authorList>
            <person name="Lee I."/>
            <person name="Jang G.I."/>
            <person name="Hwang C.Y."/>
        </authorList>
    </citation>
    <scope>NUCLEOTIDE SEQUENCE [LARGE SCALE GENOMIC DNA]</scope>
    <source>
        <strain evidence="1 2">PAMC 28131</strain>
    </source>
</reference>
<organism evidence="1 2">
    <name type="scientific">Sandaracinobacter neustonicus</name>
    <dbReference type="NCBI Taxonomy" id="1715348"/>
    <lineage>
        <taxon>Bacteria</taxon>
        <taxon>Pseudomonadati</taxon>
        <taxon>Pseudomonadota</taxon>
        <taxon>Alphaproteobacteria</taxon>
        <taxon>Sphingomonadales</taxon>
        <taxon>Sphingosinicellaceae</taxon>
        <taxon>Sandaracinobacter</taxon>
    </lineage>
</organism>
<sequence>MAMTVERGLRASQLRGAEFLWTRRGLSGRFAILLGGIMKDSVELTVNLLTLLSILGGALLFLKRSAGLAIGQWEENFIDDIFETASRNLVELRALSALDPVSQNPGKGQISANELLLRTWHVEQSIENLHYRSLAYGSNPKFPILLEKIVVEMKDAYRQLANRDATGLNRMKFQMEHMRLDFLEAVDRGDAYLRNRRTDFVARERERIAKSYTGYLD</sequence>
<keyword evidence="2" id="KW-1185">Reference proteome</keyword>
<proteinExistence type="predicted"/>
<evidence type="ECO:0000313" key="1">
    <source>
        <dbReference type="EMBL" id="TPE61724.1"/>
    </source>
</evidence>
<comment type="caution">
    <text evidence="1">The sequence shown here is derived from an EMBL/GenBank/DDBJ whole genome shotgun (WGS) entry which is preliminary data.</text>
</comment>